<dbReference type="AlphaFoldDB" id="A0A2Z6P2I6"/>
<protein>
    <submittedName>
        <fullName evidence="1">Uncharacterized protein</fullName>
    </submittedName>
</protein>
<evidence type="ECO:0000313" key="1">
    <source>
        <dbReference type="EMBL" id="GAU49936.1"/>
    </source>
</evidence>
<sequence length="85" mass="9900">MRGGYFGECGEPLCRRCAIDNNTLVWQFHWPLTLPLHQRESRPVDLLSRSVSRHQERKERLETYFIGNKKIVNNRGMGAEKLTTG</sequence>
<reference evidence="2" key="1">
    <citation type="journal article" date="2017" name="Front. Plant Sci.">
        <title>Climate Clever Clovers: New Paradigm to Reduce the Environmental Footprint of Ruminants by Breeding Low Methanogenic Forages Utilizing Haplotype Variation.</title>
        <authorList>
            <person name="Kaur P."/>
            <person name="Appels R."/>
            <person name="Bayer P.E."/>
            <person name="Keeble-Gagnere G."/>
            <person name="Wang J."/>
            <person name="Hirakawa H."/>
            <person name="Shirasawa K."/>
            <person name="Vercoe P."/>
            <person name="Stefanova K."/>
            <person name="Durmic Z."/>
            <person name="Nichols P."/>
            <person name="Revell C."/>
            <person name="Isobe S.N."/>
            <person name="Edwards D."/>
            <person name="Erskine W."/>
        </authorList>
    </citation>
    <scope>NUCLEOTIDE SEQUENCE [LARGE SCALE GENOMIC DNA]</scope>
    <source>
        <strain evidence="2">cv. Daliak</strain>
    </source>
</reference>
<dbReference type="EMBL" id="DF974657">
    <property type="protein sequence ID" value="GAU49936.1"/>
    <property type="molecule type" value="Genomic_DNA"/>
</dbReference>
<keyword evidence="2" id="KW-1185">Reference proteome</keyword>
<proteinExistence type="predicted"/>
<name>A0A2Z6P2I6_TRISU</name>
<organism evidence="1 2">
    <name type="scientific">Trifolium subterraneum</name>
    <name type="common">Subterranean clover</name>
    <dbReference type="NCBI Taxonomy" id="3900"/>
    <lineage>
        <taxon>Eukaryota</taxon>
        <taxon>Viridiplantae</taxon>
        <taxon>Streptophyta</taxon>
        <taxon>Embryophyta</taxon>
        <taxon>Tracheophyta</taxon>
        <taxon>Spermatophyta</taxon>
        <taxon>Magnoliopsida</taxon>
        <taxon>eudicotyledons</taxon>
        <taxon>Gunneridae</taxon>
        <taxon>Pentapetalae</taxon>
        <taxon>rosids</taxon>
        <taxon>fabids</taxon>
        <taxon>Fabales</taxon>
        <taxon>Fabaceae</taxon>
        <taxon>Papilionoideae</taxon>
        <taxon>50 kb inversion clade</taxon>
        <taxon>NPAAA clade</taxon>
        <taxon>Hologalegina</taxon>
        <taxon>IRL clade</taxon>
        <taxon>Trifolieae</taxon>
        <taxon>Trifolium</taxon>
    </lineage>
</organism>
<gene>
    <name evidence="1" type="ORF">TSUD_290930</name>
</gene>
<accession>A0A2Z6P2I6</accession>
<dbReference type="Proteomes" id="UP000242715">
    <property type="component" value="Unassembled WGS sequence"/>
</dbReference>
<evidence type="ECO:0000313" key="2">
    <source>
        <dbReference type="Proteomes" id="UP000242715"/>
    </source>
</evidence>